<reference evidence="1 2" key="1">
    <citation type="submission" date="2021-01" db="EMBL/GenBank/DDBJ databases">
        <title>Genome Sequence and Methylation Pattern of Haloterrigena salifodinae BOL5-1, An Extremely Halophilic Archaeon from a Bolivian Salt Mine.</title>
        <authorList>
            <person name="DasSarma P."/>
            <person name="Anton B.P."/>
            <person name="DasSarma S.L."/>
            <person name="von Ehrenheim H.A.L."/>
            <person name="Martinez F.L."/>
            <person name="Guzman D."/>
            <person name="Roberts R.J."/>
            <person name="DasSarma S."/>
        </authorList>
    </citation>
    <scope>NUCLEOTIDE SEQUENCE [LARGE SCALE GENOMIC DNA]</scope>
    <source>
        <strain evidence="1 2">BOL5-1</strain>
        <plasmid evidence="1 2">pHTS280.6</plasmid>
    </source>
</reference>
<dbReference type="KEGG" id="hsal:JMJ58_24065"/>
<accession>A0A8T8E8T9</accession>
<dbReference type="AlphaFoldDB" id="A0A8T8E8T9"/>
<organism evidence="1 2">
    <name type="scientific">Haloterrigena salifodinae</name>
    <dbReference type="NCBI Taxonomy" id="2675099"/>
    <lineage>
        <taxon>Archaea</taxon>
        <taxon>Methanobacteriati</taxon>
        <taxon>Methanobacteriota</taxon>
        <taxon>Stenosarchaea group</taxon>
        <taxon>Halobacteria</taxon>
        <taxon>Halobacteriales</taxon>
        <taxon>Natrialbaceae</taxon>
        <taxon>Haloterrigena</taxon>
    </lineage>
</organism>
<geneLocation type="plasmid" evidence="1 2">
    <name>pHTS280.6</name>
</geneLocation>
<dbReference type="RefSeq" id="WP_204749796.1">
    <property type="nucleotide sequence ID" value="NZ_CP069192.1"/>
</dbReference>
<evidence type="ECO:0000313" key="1">
    <source>
        <dbReference type="EMBL" id="QRV17866.1"/>
    </source>
</evidence>
<dbReference type="GeneID" id="62878271"/>
<dbReference type="EMBL" id="CP069192">
    <property type="protein sequence ID" value="QRV17866.1"/>
    <property type="molecule type" value="Genomic_DNA"/>
</dbReference>
<name>A0A8T8E8T9_9EURY</name>
<dbReference type="Proteomes" id="UP000637819">
    <property type="component" value="Plasmid pHTS280.6"/>
</dbReference>
<evidence type="ECO:0000313" key="2">
    <source>
        <dbReference type="Proteomes" id="UP000637819"/>
    </source>
</evidence>
<keyword evidence="2" id="KW-1185">Reference proteome</keyword>
<sequence>MIAIDEKRGVGGVVFVEELTEERIFNGVLASIIHSTVYSYSSKGSPIAKLIDEKLSLGKIVFLAAFLQKRSHLVRDVSTK</sequence>
<protein>
    <submittedName>
        <fullName evidence="1">Uncharacterized protein</fullName>
    </submittedName>
</protein>
<proteinExistence type="predicted"/>
<keyword evidence="1" id="KW-0614">Plasmid</keyword>
<gene>
    <name evidence="1" type="ORF">JMJ58_24065</name>
</gene>